<dbReference type="InterPro" id="IPR051333">
    <property type="entry name" value="CLIP_Serine_Protease"/>
</dbReference>
<keyword evidence="4 10" id="KW-0732">Signal</keyword>
<dbReference type="GO" id="GO:0005576">
    <property type="term" value="C:extracellular region"/>
    <property type="evidence" value="ECO:0007669"/>
    <property type="project" value="UniProtKB-SubCell"/>
</dbReference>
<dbReference type="Pfam" id="PF16030">
    <property type="entry name" value="GD_N"/>
    <property type="match status" value="1"/>
</dbReference>
<dbReference type="PANTHER" id="PTHR24260:SF136">
    <property type="entry name" value="GH08193P-RELATED"/>
    <property type="match status" value="1"/>
</dbReference>
<dbReference type="Gene3D" id="2.40.10.10">
    <property type="entry name" value="Trypsin-like serine proteases"/>
    <property type="match status" value="1"/>
</dbReference>
<dbReference type="InterPro" id="IPR009003">
    <property type="entry name" value="Peptidase_S1_PA"/>
</dbReference>
<evidence type="ECO:0000256" key="2">
    <source>
        <dbReference type="ARBA" id="ARBA00022525"/>
    </source>
</evidence>
<evidence type="ECO:0000256" key="5">
    <source>
        <dbReference type="ARBA" id="ARBA00022801"/>
    </source>
</evidence>
<dbReference type="GeneID" id="108075754"/>
<keyword evidence="3 9" id="KW-0645">Protease</keyword>
<dbReference type="OrthoDB" id="238681at2759"/>
<dbReference type="InterPro" id="IPR001314">
    <property type="entry name" value="Peptidase_S1A"/>
</dbReference>
<dbReference type="FunFam" id="2.40.10.10:FF:000146">
    <property type="entry name" value="Serine protease 53"/>
    <property type="match status" value="1"/>
</dbReference>
<dbReference type="PROSITE" id="PS00135">
    <property type="entry name" value="TRYPSIN_SER"/>
    <property type="match status" value="1"/>
</dbReference>
<dbReference type="CDD" id="cd00190">
    <property type="entry name" value="Tryp_SPc"/>
    <property type="match status" value="1"/>
</dbReference>
<dbReference type="InterPro" id="IPR031986">
    <property type="entry name" value="GD_N"/>
</dbReference>
<evidence type="ECO:0000256" key="6">
    <source>
        <dbReference type="ARBA" id="ARBA00022825"/>
    </source>
</evidence>
<dbReference type="GO" id="GO:0004252">
    <property type="term" value="F:serine-type endopeptidase activity"/>
    <property type="evidence" value="ECO:0007669"/>
    <property type="project" value="InterPro"/>
</dbReference>
<sequence length="410" mass="45856">MGMTIDWLTLLALYLSASTNWALEIPQHNCSHFTYRQLPSGQWIGVFQAPKSGILEFDWKVTFIIPGAPEGRMRFLQHFPNEEENLANIRNGGRAQVFATLQESDNKLPALQIVTLNDELLCRNIGTFPNYSSKNVGIDFALLSWVVQQPQVRSDFEECGQEGFAATQHGGNLVTRGQYPWLAALLEGTSSINYICVVSVISKRTVITAAHCIYDKPASQLWVYLGRHDRNQKTEDGAKLVSVSNVLTPPQYSGNPLPDSDVGLLVLKHPIWYTRYIRPLCLWSSELPVPPREGDTGSVAGWGYDESGLKTRYPKAVSVRLVPRDQCVTKMKKAQDFITERTVCAGNSESQGPCFGDSGGALIVLRNNRWVMRGIVSLSQSRGENCDLSNYVIYCDVSQHLDWIEQNIVR</sequence>
<name>A0A6P4IMP9_DROKI</name>
<dbReference type="SMART" id="SM00020">
    <property type="entry name" value="Tryp_SPc"/>
    <property type="match status" value="1"/>
</dbReference>
<evidence type="ECO:0000256" key="9">
    <source>
        <dbReference type="RuleBase" id="RU363034"/>
    </source>
</evidence>
<protein>
    <submittedName>
        <fullName evidence="13">Chymotrypsin-like protease CTRL-1</fullName>
    </submittedName>
</protein>
<dbReference type="InterPro" id="IPR018114">
    <property type="entry name" value="TRYPSIN_HIS"/>
</dbReference>
<dbReference type="InterPro" id="IPR033116">
    <property type="entry name" value="TRYPSIN_SER"/>
</dbReference>
<evidence type="ECO:0000256" key="3">
    <source>
        <dbReference type="ARBA" id="ARBA00022670"/>
    </source>
</evidence>
<dbReference type="SUPFAM" id="SSF50494">
    <property type="entry name" value="Trypsin-like serine proteases"/>
    <property type="match status" value="1"/>
</dbReference>
<dbReference type="PROSITE" id="PS50240">
    <property type="entry name" value="TRYPSIN_DOM"/>
    <property type="match status" value="1"/>
</dbReference>
<keyword evidence="5 9" id="KW-0378">Hydrolase</keyword>
<dbReference type="PRINTS" id="PR00722">
    <property type="entry name" value="CHYMOTRYPSIN"/>
</dbReference>
<gene>
    <name evidence="13" type="primary">LOC108075754</name>
</gene>
<comment type="subcellular location">
    <subcellularLocation>
        <location evidence="1">Secreted</location>
    </subcellularLocation>
</comment>
<dbReference type="Proteomes" id="UP001652661">
    <property type="component" value="Chromosome 3R"/>
</dbReference>
<feature type="signal peptide" evidence="10">
    <location>
        <begin position="1"/>
        <end position="22"/>
    </location>
</feature>
<dbReference type="GO" id="GO:0006508">
    <property type="term" value="P:proteolysis"/>
    <property type="evidence" value="ECO:0007669"/>
    <property type="project" value="UniProtKB-KW"/>
</dbReference>
<evidence type="ECO:0000313" key="13">
    <source>
        <dbReference type="RefSeq" id="XP_017023798.1"/>
    </source>
</evidence>
<dbReference type="Pfam" id="PF00089">
    <property type="entry name" value="Trypsin"/>
    <property type="match status" value="1"/>
</dbReference>
<dbReference type="InterPro" id="IPR043504">
    <property type="entry name" value="Peptidase_S1_PA_chymotrypsin"/>
</dbReference>
<dbReference type="PANTHER" id="PTHR24260">
    <property type="match status" value="1"/>
</dbReference>
<evidence type="ECO:0000256" key="4">
    <source>
        <dbReference type="ARBA" id="ARBA00022729"/>
    </source>
</evidence>
<evidence type="ECO:0000256" key="7">
    <source>
        <dbReference type="ARBA" id="ARBA00023145"/>
    </source>
</evidence>
<dbReference type="RefSeq" id="XP_017023798.1">
    <property type="nucleotide sequence ID" value="XM_017168309.2"/>
</dbReference>
<keyword evidence="8" id="KW-1015">Disulfide bond</keyword>
<evidence type="ECO:0000256" key="10">
    <source>
        <dbReference type="SAM" id="SignalP"/>
    </source>
</evidence>
<keyword evidence="6 9" id="KW-0720">Serine protease</keyword>
<accession>A0A6P4IMP9</accession>
<dbReference type="AlphaFoldDB" id="A0A6P4IMP9"/>
<proteinExistence type="predicted"/>
<evidence type="ECO:0000259" key="11">
    <source>
        <dbReference type="PROSITE" id="PS50240"/>
    </source>
</evidence>
<feature type="domain" description="Peptidase S1" evidence="11">
    <location>
        <begin position="168"/>
        <end position="409"/>
    </location>
</feature>
<evidence type="ECO:0000256" key="1">
    <source>
        <dbReference type="ARBA" id="ARBA00004613"/>
    </source>
</evidence>
<keyword evidence="7" id="KW-0865">Zymogen</keyword>
<dbReference type="PROSITE" id="PS00134">
    <property type="entry name" value="TRYPSIN_HIS"/>
    <property type="match status" value="1"/>
</dbReference>
<organism evidence="12 13">
    <name type="scientific">Drosophila kikkawai</name>
    <name type="common">Fruit fly</name>
    <dbReference type="NCBI Taxonomy" id="30033"/>
    <lineage>
        <taxon>Eukaryota</taxon>
        <taxon>Metazoa</taxon>
        <taxon>Ecdysozoa</taxon>
        <taxon>Arthropoda</taxon>
        <taxon>Hexapoda</taxon>
        <taxon>Insecta</taxon>
        <taxon>Pterygota</taxon>
        <taxon>Neoptera</taxon>
        <taxon>Endopterygota</taxon>
        <taxon>Diptera</taxon>
        <taxon>Brachycera</taxon>
        <taxon>Muscomorpha</taxon>
        <taxon>Ephydroidea</taxon>
        <taxon>Drosophilidae</taxon>
        <taxon>Drosophila</taxon>
        <taxon>Sophophora</taxon>
    </lineage>
</organism>
<keyword evidence="2" id="KW-0964">Secreted</keyword>
<feature type="chain" id="PRO_5028348984" evidence="10">
    <location>
        <begin position="23"/>
        <end position="410"/>
    </location>
</feature>
<dbReference type="InterPro" id="IPR001254">
    <property type="entry name" value="Trypsin_dom"/>
</dbReference>
<keyword evidence="12" id="KW-1185">Reference proteome</keyword>
<evidence type="ECO:0000256" key="8">
    <source>
        <dbReference type="ARBA" id="ARBA00023157"/>
    </source>
</evidence>
<reference evidence="13" key="1">
    <citation type="submission" date="2025-08" db="UniProtKB">
        <authorList>
            <consortium name="RefSeq"/>
        </authorList>
    </citation>
    <scope>IDENTIFICATION</scope>
    <source>
        <strain evidence="13">14028-0561.14</strain>
        <tissue evidence="13">Whole fly</tissue>
    </source>
</reference>
<evidence type="ECO:0000313" key="12">
    <source>
        <dbReference type="Proteomes" id="UP001652661"/>
    </source>
</evidence>